<evidence type="ECO:0000313" key="2">
    <source>
        <dbReference type="EMBL" id="KAH8703956.1"/>
    </source>
</evidence>
<organism evidence="2 3">
    <name type="scientific">Talaromyces proteolyticus</name>
    <dbReference type="NCBI Taxonomy" id="1131652"/>
    <lineage>
        <taxon>Eukaryota</taxon>
        <taxon>Fungi</taxon>
        <taxon>Dikarya</taxon>
        <taxon>Ascomycota</taxon>
        <taxon>Pezizomycotina</taxon>
        <taxon>Eurotiomycetes</taxon>
        <taxon>Eurotiomycetidae</taxon>
        <taxon>Eurotiales</taxon>
        <taxon>Trichocomaceae</taxon>
        <taxon>Talaromyces</taxon>
        <taxon>Talaromyces sect. Bacilispori</taxon>
    </lineage>
</organism>
<feature type="transmembrane region" description="Helical" evidence="1">
    <location>
        <begin position="47"/>
        <end position="70"/>
    </location>
</feature>
<protein>
    <submittedName>
        <fullName evidence="2">Uncharacterized protein</fullName>
    </submittedName>
</protein>
<name>A0AAD4Q563_9EURO</name>
<keyword evidence="1" id="KW-1133">Transmembrane helix</keyword>
<evidence type="ECO:0000256" key="1">
    <source>
        <dbReference type="SAM" id="Phobius"/>
    </source>
</evidence>
<keyword evidence="1" id="KW-0472">Membrane</keyword>
<reference evidence="2" key="1">
    <citation type="submission" date="2021-12" db="EMBL/GenBank/DDBJ databases">
        <title>Convergent genome expansion in fungi linked to evolution of root-endophyte symbiosis.</title>
        <authorList>
            <consortium name="DOE Joint Genome Institute"/>
            <person name="Ke Y.-H."/>
            <person name="Bonito G."/>
            <person name="Liao H.-L."/>
            <person name="Looney B."/>
            <person name="Rojas-Flechas A."/>
            <person name="Nash J."/>
            <person name="Hameed K."/>
            <person name="Schadt C."/>
            <person name="Martin F."/>
            <person name="Crous P.W."/>
            <person name="Miettinen O."/>
            <person name="Magnuson J.K."/>
            <person name="Labbe J."/>
            <person name="Jacobson D."/>
            <person name="Doktycz M.J."/>
            <person name="Veneault-Fourrey C."/>
            <person name="Kuo A."/>
            <person name="Mondo S."/>
            <person name="Calhoun S."/>
            <person name="Riley R."/>
            <person name="Ohm R."/>
            <person name="LaButti K."/>
            <person name="Andreopoulos B."/>
            <person name="Pangilinan J."/>
            <person name="Nolan M."/>
            <person name="Tritt A."/>
            <person name="Clum A."/>
            <person name="Lipzen A."/>
            <person name="Daum C."/>
            <person name="Barry K."/>
            <person name="Grigoriev I.V."/>
            <person name="Vilgalys R."/>
        </authorList>
    </citation>
    <scope>NUCLEOTIDE SEQUENCE</scope>
    <source>
        <strain evidence="2">PMI_201</strain>
    </source>
</reference>
<sequence>MAYTALTYGSLLAWISVMRSVESQFALGPPYNLSAAGVGLLNLAPFIGMLIATLIFLASGILLILMFSALSDLSHTSETKGAYPLFTAIHWIAVATSTRVGRLDTNT</sequence>
<dbReference type="AlphaFoldDB" id="A0AAD4Q563"/>
<proteinExistence type="predicted"/>
<evidence type="ECO:0000313" key="3">
    <source>
        <dbReference type="Proteomes" id="UP001201262"/>
    </source>
</evidence>
<dbReference type="Proteomes" id="UP001201262">
    <property type="component" value="Unassembled WGS sequence"/>
</dbReference>
<comment type="caution">
    <text evidence="2">The sequence shown here is derived from an EMBL/GenBank/DDBJ whole genome shotgun (WGS) entry which is preliminary data.</text>
</comment>
<gene>
    <name evidence="2" type="ORF">BGW36DRAFT_423493</name>
</gene>
<dbReference type="RefSeq" id="XP_046076974.1">
    <property type="nucleotide sequence ID" value="XM_046219842.1"/>
</dbReference>
<accession>A0AAD4Q563</accession>
<dbReference type="GeneID" id="70250129"/>
<keyword evidence="3" id="KW-1185">Reference proteome</keyword>
<dbReference type="EMBL" id="JAJTJA010000002">
    <property type="protein sequence ID" value="KAH8703956.1"/>
    <property type="molecule type" value="Genomic_DNA"/>
</dbReference>
<keyword evidence="1" id="KW-0812">Transmembrane</keyword>